<dbReference type="EMBL" id="JACHGN010000003">
    <property type="protein sequence ID" value="MBB5132144.1"/>
    <property type="molecule type" value="Genomic_DNA"/>
</dbReference>
<dbReference type="Gene3D" id="3.60.21.10">
    <property type="match status" value="1"/>
</dbReference>
<dbReference type="CDD" id="cd00840">
    <property type="entry name" value="MPP_Mre11_N"/>
    <property type="match status" value="1"/>
</dbReference>
<gene>
    <name evidence="7" type="primary">sbcD</name>
    <name evidence="10" type="ORF">HNP84_001857</name>
</gene>
<dbReference type="Proteomes" id="UP000578449">
    <property type="component" value="Unassembled WGS sequence"/>
</dbReference>
<dbReference type="InterPro" id="IPR041796">
    <property type="entry name" value="Mre11_N"/>
</dbReference>
<dbReference type="SUPFAM" id="SSF56300">
    <property type="entry name" value="Metallo-dependent phosphatases"/>
    <property type="match status" value="1"/>
</dbReference>
<evidence type="ECO:0000256" key="1">
    <source>
        <dbReference type="ARBA" id="ARBA00010555"/>
    </source>
</evidence>
<dbReference type="PANTHER" id="PTHR30337:SF0">
    <property type="entry name" value="NUCLEASE SBCCD SUBUNIT D"/>
    <property type="match status" value="1"/>
</dbReference>
<keyword evidence="11" id="KW-1185">Reference proteome</keyword>
<evidence type="ECO:0000256" key="2">
    <source>
        <dbReference type="ARBA" id="ARBA00011322"/>
    </source>
</evidence>
<evidence type="ECO:0000259" key="8">
    <source>
        <dbReference type="Pfam" id="PF00149"/>
    </source>
</evidence>
<dbReference type="InterPro" id="IPR004843">
    <property type="entry name" value="Calcineurin-like_PHP"/>
</dbReference>
<evidence type="ECO:0000256" key="6">
    <source>
        <dbReference type="ARBA" id="ARBA00022839"/>
    </source>
</evidence>
<comment type="similarity">
    <text evidence="1 7">Belongs to the SbcD family.</text>
</comment>
<dbReference type="GO" id="GO:0006260">
    <property type="term" value="P:DNA replication"/>
    <property type="evidence" value="ECO:0007669"/>
    <property type="project" value="UniProtKB-KW"/>
</dbReference>
<dbReference type="GO" id="GO:0006310">
    <property type="term" value="P:DNA recombination"/>
    <property type="evidence" value="ECO:0007669"/>
    <property type="project" value="UniProtKB-KW"/>
</dbReference>
<evidence type="ECO:0000313" key="11">
    <source>
        <dbReference type="Proteomes" id="UP000578449"/>
    </source>
</evidence>
<dbReference type="Pfam" id="PF12320">
    <property type="entry name" value="SbcD_C"/>
    <property type="match status" value="1"/>
</dbReference>
<comment type="function">
    <text evidence="7">SbcCD cleaves DNA hairpin structures. These structures can inhibit DNA replication and are intermediates in certain DNA recombination reactions. The complex acts as a 3'-&gt;5' double strand exonuclease that can open hairpins. It also has a 5' single-strand endonuclease activity.</text>
</comment>
<evidence type="ECO:0000256" key="4">
    <source>
        <dbReference type="ARBA" id="ARBA00022722"/>
    </source>
</evidence>
<dbReference type="PANTHER" id="PTHR30337">
    <property type="entry name" value="COMPONENT OF ATP-DEPENDENT DSDNA EXONUCLEASE"/>
    <property type="match status" value="1"/>
</dbReference>
<dbReference type="Pfam" id="PF00149">
    <property type="entry name" value="Metallophos"/>
    <property type="match status" value="1"/>
</dbReference>
<keyword evidence="7" id="KW-0255">Endonuclease</keyword>
<evidence type="ECO:0000313" key="10">
    <source>
        <dbReference type="EMBL" id="MBB5132144.1"/>
    </source>
</evidence>
<dbReference type="InterPro" id="IPR050535">
    <property type="entry name" value="DNA_Repair-Maintenance_Comp"/>
</dbReference>
<keyword evidence="7" id="KW-0233">DNA recombination</keyword>
<evidence type="ECO:0000256" key="5">
    <source>
        <dbReference type="ARBA" id="ARBA00022801"/>
    </source>
</evidence>
<accession>A0A840NTT6</accession>
<dbReference type="RefSeq" id="WP_185048921.1">
    <property type="nucleotide sequence ID" value="NZ_BAABIX010000027.1"/>
</dbReference>
<evidence type="ECO:0000256" key="3">
    <source>
        <dbReference type="ARBA" id="ARBA00013365"/>
    </source>
</evidence>
<reference evidence="10 11" key="1">
    <citation type="submission" date="2020-08" db="EMBL/GenBank/DDBJ databases">
        <title>Genomic Encyclopedia of Type Strains, Phase IV (KMG-IV): sequencing the most valuable type-strain genomes for metagenomic binning, comparative biology and taxonomic classification.</title>
        <authorList>
            <person name="Goeker M."/>
        </authorList>
    </citation>
    <scope>NUCLEOTIDE SEQUENCE [LARGE SCALE GENOMIC DNA]</scope>
    <source>
        <strain evidence="10 11">DSM 45615</strain>
    </source>
</reference>
<protein>
    <recommendedName>
        <fullName evidence="3 7">Nuclease SbcCD subunit D</fullName>
    </recommendedName>
</protein>
<dbReference type="NCBIfam" id="TIGR00619">
    <property type="entry name" value="sbcd"/>
    <property type="match status" value="1"/>
</dbReference>
<comment type="subunit">
    <text evidence="2 7">Heterodimer of SbcC and SbcD.</text>
</comment>
<feature type="domain" description="Calcineurin-like phosphoesterase" evidence="8">
    <location>
        <begin position="1"/>
        <end position="201"/>
    </location>
</feature>
<dbReference type="AlphaFoldDB" id="A0A840NTT6"/>
<evidence type="ECO:0000259" key="9">
    <source>
        <dbReference type="Pfam" id="PF12320"/>
    </source>
</evidence>
<name>A0A840NTT6_9ACTN</name>
<dbReference type="InterPro" id="IPR029052">
    <property type="entry name" value="Metallo-depent_PP-like"/>
</dbReference>
<keyword evidence="7" id="KW-0235">DNA replication</keyword>
<dbReference type="GO" id="GO:0008408">
    <property type="term" value="F:3'-5' exonuclease activity"/>
    <property type="evidence" value="ECO:0007669"/>
    <property type="project" value="InterPro"/>
</dbReference>
<feature type="domain" description="Nuclease SbcCD subunit D C-terminal" evidence="9">
    <location>
        <begin position="278"/>
        <end position="362"/>
    </location>
</feature>
<keyword evidence="4 7" id="KW-0540">Nuclease</keyword>
<sequence>MKILHTADWHVGKVLKGRSRTEEHTAVLRELIGIARREDVDLVIVAGDVFDTSAPPPEAQALVMPALMALREGGRDVVVLAGNHDNPRLLDVYRPVLGALGIHVVGGFRRPDKGGVISFTARGGEPVRLAVLPFLSHRYVVRAAEALTGTAAEHNRGYAERFAELTAALTADFAADTVNLVATHATLPGGKFGGGEREAQSIFSYYVEPSAFPPATQYAALGHLHRRQRIDGPCPIWYSGSPLAVDFGEEGNTPGALLVTVEPGVPAVVREAPIGSARRLLTVRGSLEELAARREELGEAWLRVVVAEKPRPGLADTVRELLPGALQVDVDERFRPTEHLRSRAEGGRVRGPRELFRDYLAASGKEDPRIAALFDRLHDEVTS</sequence>
<dbReference type="InterPro" id="IPR026843">
    <property type="entry name" value="SbcD_C"/>
</dbReference>
<evidence type="ECO:0000256" key="7">
    <source>
        <dbReference type="RuleBase" id="RU363069"/>
    </source>
</evidence>
<keyword evidence="6 7" id="KW-0269">Exonuclease</keyword>
<dbReference type="GO" id="GO:0004519">
    <property type="term" value="F:endonuclease activity"/>
    <property type="evidence" value="ECO:0007669"/>
    <property type="project" value="UniProtKB-KW"/>
</dbReference>
<dbReference type="InterPro" id="IPR004593">
    <property type="entry name" value="SbcD"/>
</dbReference>
<keyword evidence="5 7" id="KW-0378">Hydrolase</keyword>
<proteinExistence type="inferred from homology"/>
<comment type="caution">
    <text evidence="10">The sequence shown here is derived from an EMBL/GenBank/DDBJ whole genome shotgun (WGS) entry which is preliminary data.</text>
</comment>
<organism evidence="10 11">
    <name type="scientific">Thermocatellispora tengchongensis</name>
    <dbReference type="NCBI Taxonomy" id="1073253"/>
    <lineage>
        <taxon>Bacteria</taxon>
        <taxon>Bacillati</taxon>
        <taxon>Actinomycetota</taxon>
        <taxon>Actinomycetes</taxon>
        <taxon>Streptosporangiales</taxon>
        <taxon>Streptosporangiaceae</taxon>
        <taxon>Thermocatellispora</taxon>
    </lineage>
</organism>